<organism evidence="3">
    <name type="scientific">uncultured Gemmatimonadaceae bacterium</name>
    <dbReference type="NCBI Taxonomy" id="246130"/>
    <lineage>
        <taxon>Bacteria</taxon>
        <taxon>Pseudomonadati</taxon>
        <taxon>Gemmatimonadota</taxon>
        <taxon>Gemmatimonadia</taxon>
        <taxon>Gemmatimonadales</taxon>
        <taxon>Gemmatimonadaceae</taxon>
        <taxon>environmental samples</taxon>
    </lineage>
</organism>
<keyword evidence="1" id="KW-0813">Transport</keyword>
<feature type="domain" description="Peptidase M56" evidence="2">
    <location>
        <begin position="22"/>
        <end position="144"/>
    </location>
</feature>
<dbReference type="InterPro" id="IPR008756">
    <property type="entry name" value="Peptidase_M56"/>
</dbReference>
<accession>A0A6J4K357</accession>
<evidence type="ECO:0000259" key="2">
    <source>
        <dbReference type="Pfam" id="PF05569"/>
    </source>
</evidence>
<dbReference type="InterPro" id="IPR037066">
    <property type="entry name" value="Plug_dom_sf"/>
</dbReference>
<dbReference type="InterPro" id="IPR052173">
    <property type="entry name" value="Beta-lactam_resp_regulator"/>
</dbReference>
<dbReference type="PROSITE" id="PS52016">
    <property type="entry name" value="TONB_DEPENDENT_REC_3"/>
    <property type="match status" value="1"/>
</dbReference>
<dbReference type="EMBL" id="CADCTU010000089">
    <property type="protein sequence ID" value="CAA9294542.1"/>
    <property type="molecule type" value="Genomic_DNA"/>
</dbReference>
<evidence type="ECO:0000313" key="3">
    <source>
        <dbReference type="EMBL" id="CAA9294542.1"/>
    </source>
</evidence>
<dbReference type="AlphaFoldDB" id="A0A6J4K357"/>
<dbReference type="Pfam" id="PF05569">
    <property type="entry name" value="Peptidase_M56"/>
    <property type="match status" value="1"/>
</dbReference>
<proteinExistence type="inferred from homology"/>
<keyword evidence="1" id="KW-1134">Transmembrane beta strand</keyword>
<evidence type="ECO:0000256" key="1">
    <source>
        <dbReference type="PROSITE-ProRule" id="PRU01360"/>
    </source>
</evidence>
<feature type="non-terminal residue" evidence="3">
    <location>
        <position position="1"/>
    </location>
</feature>
<keyword evidence="1" id="KW-0998">Cell outer membrane</keyword>
<dbReference type="Gene3D" id="2.170.130.10">
    <property type="entry name" value="TonB-dependent receptor, plug domain"/>
    <property type="match status" value="1"/>
</dbReference>
<dbReference type="SUPFAM" id="SSF56935">
    <property type="entry name" value="Porins"/>
    <property type="match status" value="1"/>
</dbReference>
<dbReference type="CDD" id="cd07341">
    <property type="entry name" value="M56_BlaR1_MecR1_like"/>
    <property type="match status" value="1"/>
</dbReference>
<dbReference type="PANTHER" id="PTHR34978">
    <property type="entry name" value="POSSIBLE SENSOR-TRANSDUCER PROTEIN BLAR"/>
    <property type="match status" value="1"/>
</dbReference>
<keyword evidence="1" id="KW-0472">Membrane</keyword>
<keyword evidence="1" id="KW-0812">Transmembrane</keyword>
<sequence>SMGRWPAADLQGVRVRLAPHAGPAVIGLARPEIVVPGWLLGLATAQQWLVLAHEREHVRARDPLLLAAGWAAAALVPWHPAVWWMLSRLRLAVELDCDARVLARGAAPASYGALLIDLAGQGSGFRVGAPALADDASHLERRLRTMTTHRARFAAARTGALGALGLLALLAACEAKLPTESEVANMDVAAAEQGARRMAFVLPADSNAAYTLDGRTITAAEARALTPAQIGQIQIMRKRVDGGASTTQVNIVSRKPGDAPLRTALPAGGTRVVIRELKDSTGATIAGHGPGEALPGTNFEGLLLVDGVRADPSRLRSLVPDQIVSIDVIKGPAAAKQYTDPAAARGVIRITTKAGAAK</sequence>
<gene>
    <name evidence="3" type="ORF">AVDCRST_MAG11-374</name>
</gene>
<dbReference type="PANTHER" id="PTHR34978:SF3">
    <property type="entry name" value="SLR0241 PROTEIN"/>
    <property type="match status" value="1"/>
</dbReference>
<dbReference type="InterPro" id="IPR039426">
    <property type="entry name" value="TonB-dep_rcpt-like"/>
</dbReference>
<reference evidence="3" key="1">
    <citation type="submission" date="2020-02" db="EMBL/GenBank/DDBJ databases">
        <authorList>
            <person name="Meier V. D."/>
        </authorList>
    </citation>
    <scope>NUCLEOTIDE SEQUENCE</scope>
    <source>
        <strain evidence="3">AVDCRST_MAG11</strain>
    </source>
</reference>
<comment type="subcellular location">
    <subcellularLocation>
        <location evidence="1">Cell outer membrane</location>
        <topology evidence="1">Multi-pass membrane protein</topology>
    </subcellularLocation>
</comment>
<dbReference type="GO" id="GO:0009279">
    <property type="term" value="C:cell outer membrane"/>
    <property type="evidence" value="ECO:0007669"/>
    <property type="project" value="UniProtKB-SubCell"/>
</dbReference>
<comment type="similarity">
    <text evidence="1">Belongs to the TonB-dependent receptor family.</text>
</comment>
<protein>
    <recommendedName>
        <fullName evidence="2">Peptidase M56 domain-containing protein</fullName>
    </recommendedName>
</protein>
<name>A0A6J4K357_9BACT</name>